<dbReference type="EMBL" id="BGZN01000025">
    <property type="protein sequence ID" value="GBR73950.1"/>
    <property type="molecule type" value="Genomic_DNA"/>
</dbReference>
<organism evidence="1 2">
    <name type="scientific">Termititenax aidoneus</name>
    <dbReference type="NCBI Taxonomy" id="2218524"/>
    <lineage>
        <taxon>Bacteria</taxon>
        <taxon>Bacillati</taxon>
        <taxon>Candidatus Margulisiibacteriota</taxon>
        <taxon>Candidatus Termititenacia</taxon>
        <taxon>Candidatus Termititenacales</taxon>
        <taxon>Candidatus Termititenacaceae</taxon>
        <taxon>Candidatus Termititenax</taxon>
    </lineage>
</organism>
<comment type="caution">
    <text evidence="1">The sequence shown here is derived from an EMBL/GenBank/DDBJ whole genome shotgun (WGS) entry which is preliminary data.</text>
</comment>
<evidence type="ECO:0000313" key="2">
    <source>
        <dbReference type="Proteomes" id="UP000269352"/>
    </source>
</evidence>
<evidence type="ECO:0008006" key="3">
    <source>
        <dbReference type="Google" id="ProtNLM"/>
    </source>
</evidence>
<dbReference type="AlphaFoldDB" id="A0A388TB08"/>
<evidence type="ECO:0000313" key="1">
    <source>
        <dbReference type="EMBL" id="GBR73950.1"/>
    </source>
</evidence>
<sequence>MTHFIYNGLPQPQYKIPTTRGKFKVFRDDGTLDFMVEAISGGAGKGALPSGEYIARGFYDTDDPAMSRYGIGFFIRLEPQFETDRTDLLIHLDGGKLGGLGCICLLPQDAPTNIDEVNRTMDRLGNIMVASLDGVRLTVA</sequence>
<name>A0A388TB08_TERA1</name>
<proteinExistence type="predicted"/>
<protein>
    <recommendedName>
        <fullName evidence="3">DUF5675 domain-containing protein</fullName>
    </recommendedName>
</protein>
<accession>A0A388TB08</accession>
<keyword evidence="2" id="KW-1185">Reference proteome</keyword>
<dbReference type="Proteomes" id="UP000269352">
    <property type="component" value="Unassembled WGS sequence"/>
</dbReference>
<gene>
    <name evidence="1" type="ORF">NO1_1207</name>
</gene>
<reference evidence="1 2" key="1">
    <citation type="journal article" date="2019" name="ISME J.">
        <title>Genome analyses of uncultured TG2/ZB3 bacteria in 'Margulisbacteria' specifically attached to ectosymbiotic spirochetes of protists in the termite gut.</title>
        <authorList>
            <person name="Utami Y.D."/>
            <person name="Kuwahara H."/>
            <person name="Igai K."/>
            <person name="Murakami T."/>
            <person name="Sugaya K."/>
            <person name="Morikawa T."/>
            <person name="Nagura Y."/>
            <person name="Yuki M."/>
            <person name="Deevong P."/>
            <person name="Inoue T."/>
            <person name="Kihara K."/>
            <person name="Lo N."/>
            <person name="Yamada A."/>
            <person name="Ohkuma M."/>
            <person name="Hongoh Y."/>
        </authorList>
    </citation>
    <scope>NUCLEOTIDE SEQUENCE [LARGE SCALE GENOMIC DNA]</scope>
    <source>
        <strain evidence="1">NkOx7-01</strain>
    </source>
</reference>